<evidence type="ECO:0000259" key="3">
    <source>
        <dbReference type="PROSITE" id="PS50206"/>
    </source>
</evidence>
<dbReference type="Pfam" id="PF00581">
    <property type="entry name" value="Rhodanese"/>
    <property type="match status" value="2"/>
</dbReference>
<reference evidence="6" key="1">
    <citation type="submission" date="2012-12" db="EMBL/GenBank/DDBJ databases">
        <authorList>
            <person name="Hellsten U."/>
            <person name="Grimwood J."/>
            <person name="Chapman J.A."/>
            <person name="Shapiro H."/>
            <person name="Aerts A."/>
            <person name="Otillar R.P."/>
            <person name="Terry A.Y."/>
            <person name="Boore J.L."/>
            <person name="Simakov O."/>
            <person name="Marletaz F."/>
            <person name="Cho S.-J."/>
            <person name="Edsinger-Gonzales E."/>
            <person name="Havlak P."/>
            <person name="Kuo D.-H."/>
            <person name="Larsson T."/>
            <person name="Lv J."/>
            <person name="Arendt D."/>
            <person name="Savage R."/>
            <person name="Osoegawa K."/>
            <person name="de Jong P."/>
            <person name="Lindberg D.R."/>
            <person name="Seaver E.C."/>
            <person name="Weisblat D.A."/>
            <person name="Putnam N.H."/>
            <person name="Grigoriev I.V."/>
            <person name="Rokhsar D.S."/>
        </authorList>
    </citation>
    <scope>NUCLEOTIDE SEQUENCE</scope>
    <source>
        <strain evidence="6">I ESC-2004</strain>
    </source>
</reference>
<keyword evidence="2" id="KW-0808">Transferase</keyword>
<evidence type="ECO:0000313" key="6">
    <source>
        <dbReference type="Proteomes" id="UP000014760"/>
    </source>
</evidence>
<dbReference type="CDD" id="cd01449">
    <property type="entry name" value="TST_Repeat_2"/>
    <property type="match status" value="1"/>
</dbReference>
<protein>
    <recommendedName>
        <fullName evidence="2">Sulfurtransferase</fullName>
    </recommendedName>
</protein>
<feature type="domain" description="Rhodanese" evidence="3">
    <location>
        <begin position="166"/>
        <end position="277"/>
    </location>
</feature>
<dbReference type="OMA" id="PVYLYCF"/>
<accession>R7TP74</accession>
<dbReference type="EMBL" id="AMQN01028638">
    <property type="status" value="NOT_ANNOTATED_CDS"/>
    <property type="molecule type" value="Genomic_DNA"/>
</dbReference>
<sequence>MTDNNKLPLVLEPDALESILASDDSASLRERLIIIDLCNPQLYRQVHVPGAINVQPHLMVAGTQPARGKLPPISQLESLFSELGFTGEEHFIVYDDEGGGWAGRFIWTLDVIGHKKYSYLNGGIHAWLKEGHPRESRANERTPSACSLTIDDSVIASSDFILETLDNPEFTIWDARSPEEFSGEKVMAQKAGHIPGAINFEWIRAMDPQKNYRIKEGLISELDALGIRKDQEIITHCQAHHRSGFTYLVAKALGFKRVRAYDGSWSEWGNLPHTPVAQ</sequence>
<name>R7TP74_CAPTE</name>
<keyword evidence="6" id="KW-1185">Reference proteome</keyword>
<dbReference type="PROSITE" id="PS00683">
    <property type="entry name" value="RHODANESE_2"/>
    <property type="match status" value="1"/>
</dbReference>
<evidence type="ECO:0000313" key="4">
    <source>
        <dbReference type="EMBL" id="ELT95469.1"/>
    </source>
</evidence>
<dbReference type="OrthoDB" id="270167at2759"/>
<dbReference type="Gene3D" id="3.40.250.10">
    <property type="entry name" value="Rhodanese-like domain"/>
    <property type="match status" value="2"/>
</dbReference>
<dbReference type="SUPFAM" id="SSF52821">
    <property type="entry name" value="Rhodanese/Cell cycle control phosphatase"/>
    <property type="match status" value="2"/>
</dbReference>
<dbReference type="SMART" id="SM00450">
    <property type="entry name" value="RHOD"/>
    <property type="match status" value="2"/>
</dbReference>
<dbReference type="PROSITE" id="PS50206">
    <property type="entry name" value="RHODANESE_3"/>
    <property type="match status" value="2"/>
</dbReference>
<dbReference type="InterPro" id="IPR001763">
    <property type="entry name" value="Rhodanese-like_dom"/>
</dbReference>
<dbReference type="EMBL" id="KB309127">
    <property type="protein sequence ID" value="ELT95469.1"/>
    <property type="molecule type" value="Genomic_DNA"/>
</dbReference>
<dbReference type="InterPro" id="IPR051126">
    <property type="entry name" value="Thiosulfate_sulfurtransferase"/>
</dbReference>
<dbReference type="CDD" id="cd01448">
    <property type="entry name" value="TST_Repeat_1"/>
    <property type="match status" value="1"/>
</dbReference>
<evidence type="ECO:0000256" key="1">
    <source>
        <dbReference type="ARBA" id="ARBA00022737"/>
    </source>
</evidence>
<feature type="domain" description="Rhodanese" evidence="3">
    <location>
        <begin position="28"/>
        <end position="136"/>
    </location>
</feature>
<keyword evidence="1" id="KW-0677">Repeat</keyword>
<dbReference type="STRING" id="283909.R7TP74"/>
<dbReference type="HOGENOM" id="CLU_031618_1_7_1"/>
<dbReference type="PROSITE" id="PS00380">
    <property type="entry name" value="RHODANESE_1"/>
    <property type="match status" value="1"/>
</dbReference>
<dbReference type="GO" id="GO:0004792">
    <property type="term" value="F:thiosulfate-cyanide sulfurtransferase activity"/>
    <property type="evidence" value="ECO:0007669"/>
    <property type="project" value="InterPro"/>
</dbReference>
<dbReference type="Proteomes" id="UP000014760">
    <property type="component" value="Unassembled WGS sequence"/>
</dbReference>
<dbReference type="AlphaFoldDB" id="R7TP74"/>
<dbReference type="PANTHER" id="PTHR43855:SF1">
    <property type="entry name" value="THIOSULFATE SULFURTRANSFERASE"/>
    <property type="match status" value="1"/>
</dbReference>
<reference evidence="5" key="3">
    <citation type="submission" date="2015-06" db="UniProtKB">
        <authorList>
            <consortium name="EnsemblMetazoa"/>
        </authorList>
    </citation>
    <scope>IDENTIFICATION</scope>
</reference>
<gene>
    <name evidence="4" type="ORF">CAPTEDRAFT_101538</name>
</gene>
<proteinExistence type="predicted"/>
<dbReference type="EnsemblMetazoa" id="CapteT101538">
    <property type="protein sequence ID" value="CapteP101538"/>
    <property type="gene ID" value="CapteG101538"/>
</dbReference>
<evidence type="ECO:0000313" key="5">
    <source>
        <dbReference type="EnsemblMetazoa" id="CapteP101538"/>
    </source>
</evidence>
<dbReference type="InterPro" id="IPR036873">
    <property type="entry name" value="Rhodanese-like_dom_sf"/>
</dbReference>
<evidence type="ECO:0000256" key="2">
    <source>
        <dbReference type="RuleBase" id="RU000507"/>
    </source>
</evidence>
<dbReference type="PANTHER" id="PTHR43855">
    <property type="entry name" value="THIOSULFATE SULFURTRANSFERASE"/>
    <property type="match status" value="1"/>
</dbReference>
<dbReference type="InterPro" id="IPR001307">
    <property type="entry name" value="Thiosulphate_STrfase_CS"/>
</dbReference>
<organism evidence="4">
    <name type="scientific">Capitella teleta</name>
    <name type="common">Polychaete worm</name>
    <dbReference type="NCBI Taxonomy" id="283909"/>
    <lineage>
        <taxon>Eukaryota</taxon>
        <taxon>Metazoa</taxon>
        <taxon>Spiralia</taxon>
        <taxon>Lophotrochozoa</taxon>
        <taxon>Annelida</taxon>
        <taxon>Polychaeta</taxon>
        <taxon>Sedentaria</taxon>
        <taxon>Scolecida</taxon>
        <taxon>Capitellidae</taxon>
        <taxon>Capitella</taxon>
    </lineage>
</organism>
<reference evidence="4 6" key="2">
    <citation type="journal article" date="2013" name="Nature">
        <title>Insights into bilaterian evolution from three spiralian genomes.</title>
        <authorList>
            <person name="Simakov O."/>
            <person name="Marletaz F."/>
            <person name="Cho S.J."/>
            <person name="Edsinger-Gonzales E."/>
            <person name="Havlak P."/>
            <person name="Hellsten U."/>
            <person name="Kuo D.H."/>
            <person name="Larsson T."/>
            <person name="Lv J."/>
            <person name="Arendt D."/>
            <person name="Savage R."/>
            <person name="Osoegawa K."/>
            <person name="de Jong P."/>
            <person name="Grimwood J."/>
            <person name="Chapman J.A."/>
            <person name="Shapiro H."/>
            <person name="Aerts A."/>
            <person name="Otillar R.P."/>
            <person name="Terry A.Y."/>
            <person name="Boore J.L."/>
            <person name="Grigoriev I.V."/>
            <person name="Lindberg D.R."/>
            <person name="Seaver E.C."/>
            <person name="Weisblat D.A."/>
            <person name="Putnam N.H."/>
            <person name="Rokhsar D.S."/>
        </authorList>
    </citation>
    <scope>NUCLEOTIDE SEQUENCE</scope>
    <source>
        <strain evidence="4 6">I ESC-2004</strain>
    </source>
</reference>